<keyword evidence="3" id="KW-0234">DNA repair</keyword>
<dbReference type="STRING" id="765440.A0A0C3BLK0"/>
<dbReference type="GO" id="GO:0008263">
    <property type="term" value="F:pyrimidine-specific mismatch base pair DNA N-glycosylase activity"/>
    <property type="evidence" value="ECO:0007669"/>
    <property type="project" value="TreeGrafter"/>
</dbReference>
<dbReference type="PANTHER" id="PTHR12159">
    <property type="entry name" value="G/T AND G/U MISMATCH-SPECIFIC DNA GLYCOSYLASE"/>
    <property type="match status" value="1"/>
</dbReference>
<dbReference type="EMBL" id="KN833018">
    <property type="protein sequence ID" value="KIM78187.1"/>
    <property type="molecule type" value="Genomic_DNA"/>
</dbReference>
<accession>A0A0C3BLK0</accession>
<dbReference type="InParanoid" id="A0A0C3BLK0"/>
<sequence>MDSDKDSPKLSFGSLDLTQFAYSPTASPLRRSPRKSSIRPKELSASSPTPSIAEDEKPIKRALDVRNDTGSPQRSPKKAKRSYATPETYAHLSGLNDSLKDELDVMFCGINPGCMSSATGHHYANPTNHFYRCLHQSGRCFTPSLLSPTEDYTLPDLCSVGLTNLVERPSAEQAELSPSEMMDSVPSLLAKVARYRPRVVCFVGMGIWRVVEKVLAKSAPSKGKSKKSTLNDVGLQPYRFKFSVHETFIFVVPSTSGRVVSHQLPDKVKLFSGLKAAVEDYKQSRINSSQMSTITLPMAIASDH</sequence>
<evidence type="ECO:0000313" key="6">
    <source>
        <dbReference type="EMBL" id="KIM78187.1"/>
    </source>
</evidence>
<dbReference type="GO" id="GO:0006285">
    <property type="term" value="P:base-excision repair, AP site formation"/>
    <property type="evidence" value="ECO:0007669"/>
    <property type="project" value="InterPro"/>
</dbReference>
<dbReference type="Pfam" id="PF03167">
    <property type="entry name" value="UDG"/>
    <property type="match status" value="1"/>
</dbReference>
<dbReference type="Gene3D" id="3.40.470.10">
    <property type="entry name" value="Uracil-DNA glycosylase-like domain"/>
    <property type="match status" value="1"/>
</dbReference>
<dbReference type="OrthoDB" id="565731at2759"/>
<evidence type="ECO:0000256" key="4">
    <source>
        <dbReference type="SAM" id="MobiDB-lite"/>
    </source>
</evidence>
<evidence type="ECO:0000256" key="2">
    <source>
        <dbReference type="ARBA" id="ARBA00022801"/>
    </source>
</evidence>
<dbReference type="CDD" id="cd10028">
    <property type="entry name" value="UDG-F2_TDG_MUG"/>
    <property type="match status" value="1"/>
</dbReference>
<reference evidence="7" key="2">
    <citation type="submission" date="2015-01" db="EMBL/GenBank/DDBJ databases">
        <title>Evolutionary Origins and Diversification of the Mycorrhizal Mutualists.</title>
        <authorList>
            <consortium name="DOE Joint Genome Institute"/>
            <consortium name="Mycorrhizal Genomics Consortium"/>
            <person name="Kohler A."/>
            <person name="Kuo A."/>
            <person name="Nagy L.G."/>
            <person name="Floudas D."/>
            <person name="Copeland A."/>
            <person name="Barry K.W."/>
            <person name="Cichocki N."/>
            <person name="Veneault-Fourrey C."/>
            <person name="LaButti K."/>
            <person name="Lindquist E.A."/>
            <person name="Lipzen A."/>
            <person name="Lundell T."/>
            <person name="Morin E."/>
            <person name="Murat C."/>
            <person name="Riley R."/>
            <person name="Ohm R."/>
            <person name="Sun H."/>
            <person name="Tunlid A."/>
            <person name="Henrissat B."/>
            <person name="Grigoriev I.V."/>
            <person name="Hibbett D.S."/>
            <person name="Martin F."/>
        </authorList>
    </citation>
    <scope>NUCLEOTIDE SEQUENCE [LARGE SCALE GENOMIC DNA]</scope>
    <source>
        <strain evidence="7">F 1598</strain>
    </source>
</reference>
<dbReference type="PANTHER" id="PTHR12159:SF9">
    <property type="entry name" value="G_T MISMATCH-SPECIFIC THYMINE DNA GLYCOSYLASE"/>
    <property type="match status" value="1"/>
</dbReference>
<protein>
    <recommendedName>
        <fullName evidence="5">Uracil-DNA glycosylase-like domain-containing protein</fullName>
    </recommendedName>
</protein>
<dbReference type="SUPFAM" id="SSF52141">
    <property type="entry name" value="Uracil-DNA glycosylase-like"/>
    <property type="match status" value="1"/>
</dbReference>
<keyword evidence="1" id="KW-0227">DNA damage</keyword>
<feature type="compositionally biased region" description="Basic and acidic residues" evidence="4">
    <location>
        <begin position="54"/>
        <end position="67"/>
    </location>
</feature>
<feature type="domain" description="Uracil-DNA glycosylase-like" evidence="5">
    <location>
        <begin position="100"/>
        <end position="264"/>
    </location>
</feature>
<dbReference type="InterPro" id="IPR036895">
    <property type="entry name" value="Uracil-DNA_glycosylase-like_sf"/>
</dbReference>
<gene>
    <name evidence="6" type="ORF">PILCRDRAFT_75863</name>
</gene>
<dbReference type="FunCoup" id="A0A0C3BLK0">
    <property type="interactions" value="20"/>
</dbReference>
<dbReference type="Proteomes" id="UP000054166">
    <property type="component" value="Unassembled WGS sequence"/>
</dbReference>
<organism evidence="6 7">
    <name type="scientific">Piloderma croceum (strain F 1598)</name>
    <dbReference type="NCBI Taxonomy" id="765440"/>
    <lineage>
        <taxon>Eukaryota</taxon>
        <taxon>Fungi</taxon>
        <taxon>Dikarya</taxon>
        <taxon>Basidiomycota</taxon>
        <taxon>Agaricomycotina</taxon>
        <taxon>Agaricomycetes</taxon>
        <taxon>Agaricomycetidae</taxon>
        <taxon>Atheliales</taxon>
        <taxon>Atheliaceae</taxon>
        <taxon>Piloderma</taxon>
    </lineage>
</organism>
<feature type="region of interest" description="Disordered" evidence="4">
    <location>
        <begin position="23"/>
        <end position="85"/>
    </location>
</feature>
<evidence type="ECO:0000256" key="3">
    <source>
        <dbReference type="ARBA" id="ARBA00023204"/>
    </source>
</evidence>
<evidence type="ECO:0000256" key="1">
    <source>
        <dbReference type="ARBA" id="ARBA00022763"/>
    </source>
</evidence>
<name>A0A0C3BLK0_PILCF</name>
<reference evidence="6 7" key="1">
    <citation type="submission" date="2014-04" db="EMBL/GenBank/DDBJ databases">
        <authorList>
            <consortium name="DOE Joint Genome Institute"/>
            <person name="Kuo A."/>
            <person name="Tarkka M."/>
            <person name="Buscot F."/>
            <person name="Kohler A."/>
            <person name="Nagy L.G."/>
            <person name="Floudas D."/>
            <person name="Copeland A."/>
            <person name="Barry K.W."/>
            <person name="Cichocki N."/>
            <person name="Veneault-Fourrey C."/>
            <person name="LaButti K."/>
            <person name="Lindquist E.A."/>
            <person name="Lipzen A."/>
            <person name="Lundell T."/>
            <person name="Morin E."/>
            <person name="Murat C."/>
            <person name="Sun H."/>
            <person name="Tunlid A."/>
            <person name="Henrissat B."/>
            <person name="Grigoriev I.V."/>
            <person name="Hibbett D.S."/>
            <person name="Martin F."/>
            <person name="Nordberg H.P."/>
            <person name="Cantor M.N."/>
            <person name="Hua S.X."/>
        </authorList>
    </citation>
    <scope>NUCLEOTIDE SEQUENCE [LARGE SCALE GENOMIC DNA]</scope>
    <source>
        <strain evidence="6 7">F 1598</strain>
    </source>
</reference>
<proteinExistence type="predicted"/>
<dbReference type="AlphaFoldDB" id="A0A0C3BLK0"/>
<keyword evidence="7" id="KW-1185">Reference proteome</keyword>
<dbReference type="InterPro" id="IPR015637">
    <property type="entry name" value="MUG/TDG"/>
</dbReference>
<dbReference type="GO" id="GO:0004844">
    <property type="term" value="F:uracil DNA N-glycosylase activity"/>
    <property type="evidence" value="ECO:0007669"/>
    <property type="project" value="TreeGrafter"/>
</dbReference>
<evidence type="ECO:0000259" key="5">
    <source>
        <dbReference type="Pfam" id="PF03167"/>
    </source>
</evidence>
<evidence type="ECO:0000313" key="7">
    <source>
        <dbReference type="Proteomes" id="UP000054166"/>
    </source>
</evidence>
<keyword evidence="2" id="KW-0378">Hydrolase</keyword>
<dbReference type="HOGENOM" id="CLU_042829_0_1_1"/>
<dbReference type="InterPro" id="IPR005122">
    <property type="entry name" value="Uracil-DNA_glycosylase-like"/>
</dbReference>